<evidence type="ECO:0000313" key="2">
    <source>
        <dbReference type="Proteomes" id="UP001488838"/>
    </source>
</evidence>
<protein>
    <submittedName>
        <fullName evidence="1">Uncharacterized protein</fullName>
    </submittedName>
</protein>
<dbReference type="AlphaFoldDB" id="A0AAW0HU15"/>
<name>A0AAW0HU15_MYOGA</name>
<sequence length="70" mass="7742">MGFSSNYSEARKGPPYPVPVIEDISHDTETAGESACCRRQEAIGLQRLPSDVRLNIFFSSEEVILDPKEG</sequence>
<evidence type="ECO:0000313" key="1">
    <source>
        <dbReference type="EMBL" id="KAK7805562.1"/>
    </source>
</evidence>
<accession>A0AAW0HU15</accession>
<dbReference type="Proteomes" id="UP001488838">
    <property type="component" value="Unassembled WGS sequence"/>
</dbReference>
<reference evidence="1 2" key="1">
    <citation type="journal article" date="2023" name="bioRxiv">
        <title>Conserved and derived expression patterns and positive selection on dental genes reveal complex evolutionary context of ever-growing rodent molars.</title>
        <authorList>
            <person name="Calamari Z.T."/>
            <person name="Song A."/>
            <person name="Cohen E."/>
            <person name="Akter M."/>
            <person name="Roy R.D."/>
            <person name="Hallikas O."/>
            <person name="Christensen M.M."/>
            <person name="Li P."/>
            <person name="Marangoni P."/>
            <person name="Jernvall J."/>
            <person name="Klein O.D."/>
        </authorList>
    </citation>
    <scope>NUCLEOTIDE SEQUENCE [LARGE SCALE GENOMIC DNA]</scope>
    <source>
        <strain evidence="1">V071</strain>
    </source>
</reference>
<proteinExistence type="predicted"/>
<comment type="caution">
    <text evidence="1">The sequence shown here is derived from an EMBL/GenBank/DDBJ whole genome shotgun (WGS) entry which is preliminary data.</text>
</comment>
<gene>
    <name evidence="1" type="ORF">U0070_025887</name>
</gene>
<organism evidence="1 2">
    <name type="scientific">Myodes glareolus</name>
    <name type="common">Bank vole</name>
    <name type="synonym">Clethrionomys glareolus</name>
    <dbReference type="NCBI Taxonomy" id="447135"/>
    <lineage>
        <taxon>Eukaryota</taxon>
        <taxon>Metazoa</taxon>
        <taxon>Chordata</taxon>
        <taxon>Craniata</taxon>
        <taxon>Vertebrata</taxon>
        <taxon>Euteleostomi</taxon>
        <taxon>Mammalia</taxon>
        <taxon>Eutheria</taxon>
        <taxon>Euarchontoglires</taxon>
        <taxon>Glires</taxon>
        <taxon>Rodentia</taxon>
        <taxon>Myomorpha</taxon>
        <taxon>Muroidea</taxon>
        <taxon>Cricetidae</taxon>
        <taxon>Arvicolinae</taxon>
        <taxon>Myodes</taxon>
    </lineage>
</organism>
<dbReference type="EMBL" id="JBBHLL010000337">
    <property type="protein sequence ID" value="KAK7805562.1"/>
    <property type="molecule type" value="Genomic_DNA"/>
</dbReference>
<keyword evidence="2" id="KW-1185">Reference proteome</keyword>